<keyword evidence="5" id="KW-0515">Mutator protein</keyword>
<evidence type="ECO:0000256" key="16">
    <source>
        <dbReference type="ARBA" id="ARBA00049244"/>
    </source>
</evidence>
<gene>
    <name evidence="18" type="ORF">A3D04_02955</name>
</gene>
<evidence type="ECO:0000256" key="7">
    <source>
        <dbReference type="ARBA" id="ARBA00022679"/>
    </source>
</evidence>
<evidence type="ECO:0000256" key="1">
    <source>
        <dbReference type="ARBA" id="ARBA00001946"/>
    </source>
</evidence>
<comment type="subcellular location">
    <subcellularLocation>
        <location evidence="2">Cytoplasm</location>
    </subcellularLocation>
</comment>
<evidence type="ECO:0000256" key="5">
    <source>
        <dbReference type="ARBA" id="ARBA00022457"/>
    </source>
</evidence>
<evidence type="ECO:0000256" key="12">
    <source>
        <dbReference type="ARBA" id="ARBA00022842"/>
    </source>
</evidence>
<evidence type="ECO:0000313" key="19">
    <source>
        <dbReference type="Proteomes" id="UP000177369"/>
    </source>
</evidence>
<dbReference type="Pfam" id="PF21999">
    <property type="entry name" value="IMS_HHH_1"/>
    <property type="match status" value="1"/>
</dbReference>
<dbReference type="InterPro" id="IPR043128">
    <property type="entry name" value="Rev_trsase/Diguanyl_cyclase"/>
</dbReference>
<dbReference type="InterPro" id="IPR036775">
    <property type="entry name" value="DNA_pol_Y-fam_lit_finger_sf"/>
</dbReference>
<name>A0A1F5G822_9BACT</name>
<keyword evidence="12" id="KW-0460">Magnesium</keyword>
<dbReference type="GO" id="GO:0006260">
    <property type="term" value="P:DNA replication"/>
    <property type="evidence" value="ECO:0007669"/>
    <property type="project" value="UniProtKB-KW"/>
</dbReference>
<dbReference type="SUPFAM" id="SSF100879">
    <property type="entry name" value="Lesion bypass DNA polymerase (Y-family), little finger domain"/>
    <property type="match status" value="1"/>
</dbReference>
<dbReference type="SUPFAM" id="SSF56672">
    <property type="entry name" value="DNA/RNA polymerases"/>
    <property type="match status" value="1"/>
</dbReference>
<dbReference type="InterPro" id="IPR050116">
    <property type="entry name" value="DNA_polymerase-Y"/>
</dbReference>
<evidence type="ECO:0000256" key="14">
    <source>
        <dbReference type="ARBA" id="ARBA00023125"/>
    </source>
</evidence>
<dbReference type="EC" id="2.7.7.7" evidence="4"/>
<evidence type="ECO:0000313" key="18">
    <source>
        <dbReference type="EMBL" id="OGD87997.1"/>
    </source>
</evidence>
<dbReference type="Gene3D" id="1.10.150.20">
    <property type="entry name" value="5' to 3' exonuclease, C-terminal subdomain"/>
    <property type="match status" value="1"/>
</dbReference>
<evidence type="ECO:0000256" key="10">
    <source>
        <dbReference type="ARBA" id="ARBA00022723"/>
    </source>
</evidence>
<evidence type="ECO:0000256" key="9">
    <source>
        <dbReference type="ARBA" id="ARBA00022705"/>
    </source>
</evidence>
<organism evidence="18 19">
    <name type="scientific">Candidatus Curtissbacteria bacterium RIFCSPHIGHO2_02_FULL_40_16b</name>
    <dbReference type="NCBI Taxonomy" id="1797714"/>
    <lineage>
        <taxon>Bacteria</taxon>
        <taxon>Candidatus Curtissiibacteriota</taxon>
    </lineage>
</organism>
<evidence type="ECO:0000256" key="13">
    <source>
        <dbReference type="ARBA" id="ARBA00022932"/>
    </source>
</evidence>
<evidence type="ECO:0000259" key="17">
    <source>
        <dbReference type="PROSITE" id="PS50173"/>
    </source>
</evidence>
<evidence type="ECO:0000256" key="8">
    <source>
        <dbReference type="ARBA" id="ARBA00022695"/>
    </source>
</evidence>
<keyword evidence="13" id="KW-0239">DNA-directed DNA polymerase</keyword>
<comment type="caution">
    <text evidence="18">The sequence shown here is derived from an EMBL/GenBank/DDBJ whole genome shotgun (WGS) entry which is preliminary data.</text>
</comment>
<dbReference type="InterPro" id="IPR053848">
    <property type="entry name" value="IMS_HHH_1"/>
</dbReference>
<keyword evidence="7" id="KW-0808">Transferase</keyword>
<dbReference type="Gene3D" id="3.30.1490.100">
    <property type="entry name" value="DNA polymerase, Y-family, little finger domain"/>
    <property type="match status" value="1"/>
</dbReference>
<dbReference type="CDD" id="cd03586">
    <property type="entry name" value="PolY_Pol_IV_kappa"/>
    <property type="match status" value="1"/>
</dbReference>
<dbReference type="GO" id="GO:0003887">
    <property type="term" value="F:DNA-directed DNA polymerase activity"/>
    <property type="evidence" value="ECO:0007669"/>
    <property type="project" value="UniProtKB-KW"/>
</dbReference>
<dbReference type="STRING" id="1797714.A3D04_02955"/>
<dbReference type="GO" id="GO:0042276">
    <property type="term" value="P:error-prone translesion synthesis"/>
    <property type="evidence" value="ECO:0007669"/>
    <property type="project" value="TreeGrafter"/>
</dbReference>
<dbReference type="EMBL" id="MFBD01000040">
    <property type="protein sequence ID" value="OGD87997.1"/>
    <property type="molecule type" value="Genomic_DNA"/>
</dbReference>
<dbReference type="GO" id="GO:0046872">
    <property type="term" value="F:metal ion binding"/>
    <property type="evidence" value="ECO:0007669"/>
    <property type="project" value="UniProtKB-KW"/>
</dbReference>
<dbReference type="GO" id="GO:0006281">
    <property type="term" value="P:DNA repair"/>
    <property type="evidence" value="ECO:0007669"/>
    <property type="project" value="UniProtKB-KW"/>
</dbReference>
<dbReference type="GO" id="GO:0009432">
    <property type="term" value="P:SOS response"/>
    <property type="evidence" value="ECO:0007669"/>
    <property type="project" value="TreeGrafter"/>
</dbReference>
<evidence type="ECO:0000256" key="6">
    <source>
        <dbReference type="ARBA" id="ARBA00022490"/>
    </source>
</evidence>
<dbReference type="GO" id="GO:0005829">
    <property type="term" value="C:cytosol"/>
    <property type="evidence" value="ECO:0007669"/>
    <property type="project" value="TreeGrafter"/>
</dbReference>
<protein>
    <recommendedName>
        <fullName evidence="4">DNA-directed DNA polymerase</fullName>
        <ecNumber evidence="4">2.7.7.7</ecNumber>
    </recommendedName>
</protein>
<dbReference type="InterPro" id="IPR017961">
    <property type="entry name" value="DNA_pol_Y-fam_little_finger"/>
</dbReference>
<dbReference type="InterPro" id="IPR022880">
    <property type="entry name" value="DNApol_IV"/>
</dbReference>
<feature type="domain" description="UmuC" evidence="17">
    <location>
        <begin position="7"/>
        <end position="189"/>
    </location>
</feature>
<evidence type="ECO:0000256" key="4">
    <source>
        <dbReference type="ARBA" id="ARBA00012417"/>
    </source>
</evidence>
<comment type="catalytic activity">
    <reaction evidence="16">
        <text>DNA(n) + a 2'-deoxyribonucleoside 5'-triphosphate = DNA(n+1) + diphosphate</text>
        <dbReference type="Rhea" id="RHEA:22508"/>
        <dbReference type="Rhea" id="RHEA-COMP:17339"/>
        <dbReference type="Rhea" id="RHEA-COMP:17340"/>
        <dbReference type="ChEBI" id="CHEBI:33019"/>
        <dbReference type="ChEBI" id="CHEBI:61560"/>
        <dbReference type="ChEBI" id="CHEBI:173112"/>
        <dbReference type="EC" id="2.7.7.7"/>
    </reaction>
</comment>
<dbReference type="Proteomes" id="UP000177369">
    <property type="component" value="Unassembled WGS sequence"/>
</dbReference>
<dbReference type="PANTHER" id="PTHR11076:SF33">
    <property type="entry name" value="DNA POLYMERASE KAPPA"/>
    <property type="match status" value="1"/>
</dbReference>
<dbReference type="AlphaFoldDB" id="A0A1F5G822"/>
<evidence type="ECO:0000256" key="3">
    <source>
        <dbReference type="ARBA" id="ARBA00010945"/>
    </source>
</evidence>
<comment type="cofactor">
    <cofactor evidence="1">
        <name>Mg(2+)</name>
        <dbReference type="ChEBI" id="CHEBI:18420"/>
    </cofactor>
</comment>
<dbReference type="InterPro" id="IPR001126">
    <property type="entry name" value="UmuC"/>
</dbReference>
<proteinExistence type="inferred from homology"/>
<keyword evidence="9" id="KW-0235">DNA replication</keyword>
<dbReference type="Pfam" id="PF00817">
    <property type="entry name" value="IMS"/>
    <property type="match status" value="1"/>
</dbReference>
<sequence>MNDKRIIIHVDLNSFFATAEQQTNPALRGKPIGVIKAKGRSCIIASSVEAKKLGVMTGARTYDAKKLCPEIILVPANFSKYADISRRFIKICASYSPACEVFSLDECFLDVTETEHLFGNVFNIAFEIKDRIKCEIGDYLTCSVGISHNKLLSKLASGRIKYDGLFWITEDNALKVLDEVKLMDVCGLGWGLYEHLTKLGIDTFAGLRALSLSELQRNFEPFWGIHLYNLARGIDTSPVAPFQELSEQKSVGRTYTTHRPLKDRVEIYRLARNLCEEATAKARVMGLAGRYVDFYLRTSGKKWSGPKEVNSEIQSWHGHRTLKNYIDSGKELFDICKLISENWDFKDVIFCGVTLGMLAKKEYLPLPIFEADRKLWNLIISSDQINNRFGDYTVFPAQLLGMPIIMPEVTGYFGDKAYRLRYEL</sequence>
<evidence type="ECO:0000256" key="11">
    <source>
        <dbReference type="ARBA" id="ARBA00022763"/>
    </source>
</evidence>
<keyword evidence="11" id="KW-0227">DNA damage</keyword>
<accession>A0A1F5G822</accession>
<evidence type="ECO:0000256" key="2">
    <source>
        <dbReference type="ARBA" id="ARBA00004496"/>
    </source>
</evidence>
<dbReference type="Gene3D" id="3.30.70.270">
    <property type="match status" value="1"/>
</dbReference>
<keyword evidence="6" id="KW-0963">Cytoplasm</keyword>
<keyword evidence="10" id="KW-0479">Metal-binding</keyword>
<keyword evidence="14" id="KW-0238">DNA-binding</keyword>
<comment type="similarity">
    <text evidence="3">Belongs to the DNA polymerase type-Y family.</text>
</comment>
<dbReference type="PANTHER" id="PTHR11076">
    <property type="entry name" value="DNA REPAIR POLYMERASE UMUC / TRANSFERASE FAMILY MEMBER"/>
    <property type="match status" value="1"/>
</dbReference>
<dbReference type="Gene3D" id="3.40.1170.60">
    <property type="match status" value="1"/>
</dbReference>
<reference evidence="18 19" key="1">
    <citation type="journal article" date="2016" name="Nat. Commun.">
        <title>Thousands of microbial genomes shed light on interconnected biogeochemical processes in an aquifer system.</title>
        <authorList>
            <person name="Anantharaman K."/>
            <person name="Brown C.T."/>
            <person name="Hug L.A."/>
            <person name="Sharon I."/>
            <person name="Castelle C.J."/>
            <person name="Probst A.J."/>
            <person name="Thomas B.C."/>
            <person name="Singh A."/>
            <person name="Wilkins M.J."/>
            <person name="Karaoz U."/>
            <person name="Brodie E.L."/>
            <person name="Williams K.H."/>
            <person name="Hubbard S.S."/>
            <person name="Banfield J.F."/>
        </authorList>
    </citation>
    <scope>NUCLEOTIDE SEQUENCE [LARGE SCALE GENOMIC DNA]</scope>
</reference>
<dbReference type="GO" id="GO:0003684">
    <property type="term" value="F:damaged DNA binding"/>
    <property type="evidence" value="ECO:0007669"/>
    <property type="project" value="InterPro"/>
</dbReference>
<keyword evidence="8" id="KW-0548">Nucleotidyltransferase</keyword>
<dbReference type="InterPro" id="IPR043502">
    <property type="entry name" value="DNA/RNA_pol_sf"/>
</dbReference>
<dbReference type="PROSITE" id="PS50173">
    <property type="entry name" value="UMUC"/>
    <property type="match status" value="1"/>
</dbReference>
<dbReference type="Pfam" id="PF11799">
    <property type="entry name" value="IMS_C"/>
    <property type="match status" value="1"/>
</dbReference>
<keyword evidence="15" id="KW-0234">DNA repair</keyword>
<evidence type="ECO:0000256" key="15">
    <source>
        <dbReference type="ARBA" id="ARBA00023204"/>
    </source>
</evidence>